<protein>
    <recommendedName>
        <fullName evidence="6">Xrn1 N-terminal domain-containing protein</fullName>
    </recommendedName>
</protein>
<evidence type="ECO:0000256" key="4">
    <source>
        <dbReference type="ARBA" id="ARBA00022801"/>
    </source>
</evidence>
<keyword evidence="8" id="KW-1185">Reference proteome</keyword>
<keyword evidence="4" id="KW-0378">Hydrolase</keyword>
<dbReference type="GO" id="GO:0003723">
    <property type="term" value="F:RNA binding"/>
    <property type="evidence" value="ECO:0007669"/>
    <property type="project" value="TreeGrafter"/>
</dbReference>
<sequence>MVPLFRWLSKKYPKIVLPVIEEEEPKIIGEDGIEVIVPIDISRPNPNDAEFDNLYLDMNGIVHACTHPEGKPAPETEEEMMVEIFAYTERVVNMVRPRKLLFMAIDGVAPRAKMNQQRSRRFRASQEAKEKEEARREAVAMFEALGHAVSDETKEKKAWDSNAITPGTPFMDLLANSLRYWVSRKINTDPGWKDLQVILSDASVPGEGEHKIMDFIRRQRTNPGHDPNTRHVIYGLVSDIGRH</sequence>
<dbReference type="GO" id="GO:0000956">
    <property type="term" value="P:nuclear-transcribed mRNA catabolic process"/>
    <property type="evidence" value="ECO:0007669"/>
    <property type="project" value="TreeGrafter"/>
</dbReference>
<accession>A0A0C9VCK4</accession>
<keyword evidence="3" id="KW-0540">Nuclease</keyword>
<reference evidence="7 8" key="1">
    <citation type="submission" date="2014-06" db="EMBL/GenBank/DDBJ databases">
        <title>Evolutionary Origins and Diversification of the Mycorrhizal Mutualists.</title>
        <authorList>
            <consortium name="DOE Joint Genome Institute"/>
            <consortium name="Mycorrhizal Genomics Consortium"/>
            <person name="Kohler A."/>
            <person name="Kuo A."/>
            <person name="Nagy L.G."/>
            <person name="Floudas D."/>
            <person name="Copeland A."/>
            <person name="Barry K.W."/>
            <person name="Cichocki N."/>
            <person name="Veneault-Fourrey C."/>
            <person name="LaButti K."/>
            <person name="Lindquist E.A."/>
            <person name="Lipzen A."/>
            <person name="Lundell T."/>
            <person name="Morin E."/>
            <person name="Murat C."/>
            <person name="Riley R."/>
            <person name="Ohm R."/>
            <person name="Sun H."/>
            <person name="Tunlid A."/>
            <person name="Henrissat B."/>
            <person name="Grigoriev I.V."/>
            <person name="Hibbett D.S."/>
            <person name="Martin F."/>
        </authorList>
    </citation>
    <scope>NUCLEOTIDE SEQUENCE [LARGE SCALE GENOMIC DNA]</scope>
    <source>
        <strain evidence="7 8">SS14</strain>
    </source>
</reference>
<evidence type="ECO:0000256" key="5">
    <source>
        <dbReference type="ARBA" id="ARBA00022839"/>
    </source>
</evidence>
<evidence type="ECO:0000259" key="6">
    <source>
        <dbReference type="Pfam" id="PF03159"/>
    </source>
</evidence>
<proteinExistence type="inferred from homology"/>
<dbReference type="Gene3D" id="3.40.50.12390">
    <property type="match status" value="2"/>
</dbReference>
<feature type="domain" description="Xrn1 N-terminal" evidence="6">
    <location>
        <begin position="4"/>
        <end position="240"/>
    </location>
</feature>
<evidence type="ECO:0000256" key="1">
    <source>
        <dbReference type="ARBA" id="ARBA00006994"/>
    </source>
</evidence>
<dbReference type="GO" id="GO:0004534">
    <property type="term" value="F:5'-3' RNA exonuclease activity"/>
    <property type="evidence" value="ECO:0007669"/>
    <property type="project" value="TreeGrafter"/>
</dbReference>
<name>A0A0C9VCK4_SPHS4</name>
<dbReference type="PANTHER" id="PTHR12341">
    <property type="entry name" value="5'-&gt;3' EXORIBONUCLEASE"/>
    <property type="match status" value="1"/>
</dbReference>
<dbReference type="Pfam" id="PF03159">
    <property type="entry name" value="XRN_N"/>
    <property type="match status" value="1"/>
</dbReference>
<dbReference type="InterPro" id="IPR004859">
    <property type="entry name" value="Xrn1_N"/>
</dbReference>
<evidence type="ECO:0000313" key="8">
    <source>
        <dbReference type="Proteomes" id="UP000054279"/>
    </source>
</evidence>
<evidence type="ECO:0000256" key="3">
    <source>
        <dbReference type="ARBA" id="ARBA00022722"/>
    </source>
</evidence>
<dbReference type="CDD" id="cd18673">
    <property type="entry name" value="PIN_XRN1-2-like"/>
    <property type="match status" value="1"/>
</dbReference>
<dbReference type="GO" id="GO:0006397">
    <property type="term" value="P:mRNA processing"/>
    <property type="evidence" value="ECO:0007669"/>
    <property type="project" value="UniProtKB-KW"/>
</dbReference>
<evidence type="ECO:0000313" key="7">
    <source>
        <dbReference type="EMBL" id="KIJ39252.1"/>
    </source>
</evidence>
<organism evidence="7 8">
    <name type="scientific">Sphaerobolus stellatus (strain SS14)</name>
    <dbReference type="NCBI Taxonomy" id="990650"/>
    <lineage>
        <taxon>Eukaryota</taxon>
        <taxon>Fungi</taxon>
        <taxon>Dikarya</taxon>
        <taxon>Basidiomycota</taxon>
        <taxon>Agaricomycotina</taxon>
        <taxon>Agaricomycetes</taxon>
        <taxon>Phallomycetidae</taxon>
        <taxon>Geastrales</taxon>
        <taxon>Sphaerobolaceae</taxon>
        <taxon>Sphaerobolus</taxon>
    </lineage>
</organism>
<dbReference type="HOGENOM" id="CLU_006038_4_2_1"/>
<keyword evidence="2" id="KW-0507">mRNA processing</keyword>
<dbReference type="Proteomes" id="UP000054279">
    <property type="component" value="Unassembled WGS sequence"/>
</dbReference>
<gene>
    <name evidence="7" type="ORF">M422DRAFT_257857</name>
</gene>
<dbReference type="InterPro" id="IPR027073">
    <property type="entry name" value="5_3_exoribonuclease"/>
</dbReference>
<dbReference type="FunFam" id="3.40.50.12390:FF:000003">
    <property type="entry name" value="5'-3' exoribonuclease"/>
    <property type="match status" value="1"/>
</dbReference>
<comment type="similarity">
    <text evidence="1">Belongs to the 5'-3' exonuclease family. XRN2/RAT1 subfamily.</text>
</comment>
<dbReference type="OrthoDB" id="372487at2759"/>
<keyword evidence="5" id="KW-0269">Exonuclease</keyword>
<dbReference type="PANTHER" id="PTHR12341:SF41">
    <property type="entry name" value="5'-3' EXORIBONUCLEASE 2"/>
    <property type="match status" value="1"/>
</dbReference>
<dbReference type="AlphaFoldDB" id="A0A0C9VCK4"/>
<dbReference type="EMBL" id="KN837153">
    <property type="protein sequence ID" value="KIJ39252.1"/>
    <property type="molecule type" value="Genomic_DNA"/>
</dbReference>
<dbReference type="GO" id="GO:0005634">
    <property type="term" value="C:nucleus"/>
    <property type="evidence" value="ECO:0007669"/>
    <property type="project" value="TreeGrafter"/>
</dbReference>
<evidence type="ECO:0000256" key="2">
    <source>
        <dbReference type="ARBA" id="ARBA00022664"/>
    </source>
</evidence>